<sequence length="143" mass="16264">MAHPNDYKPVNNFESSLIINDRYGKHKRLIARIAWKTQNGNFIPMSFVCDTGVPSSFYLSSKAIEILEEYSLLKLDDKGVAYVTVHKDNSGQTFNTTMEETPKVHKNANIVGLKVLLKIGLHISNVHSHSIQILDIYDRSRVY</sequence>
<protein>
    <submittedName>
        <fullName evidence="1">Uncharacterized protein</fullName>
    </submittedName>
</protein>
<comment type="caution">
    <text evidence="1">The sequence shown here is derived from an EMBL/GenBank/DDBJ whole genome shotgun (WGS) entry which is preliminary data.</text>
</comment>
<accession>A0AAD5XW49</accession>
<dbReference type="EMBL" id="JADGJW010000240">
    <property type="protein sequence ID" value="KAJ3221265.1"/>
    <property type="molecule type" value="Genomic_DNA"/>
</dbReference>
<organism evidence="1 2">
    <name type="scientific">Clydaea vesicula</name>
    <dbReference type="NCBI Taxonomy" id="447962"/>
    <lineage>
        <taxon>Eukaryota</taxon>
        <taxon>Fungi</taxon>
        <taxon>Fungi incertae sedis</taxon>
        <taxon>Chytridiomycota</taxon>
        <taxon>Chytridiomycota incertae sedis</taxon>
        <taxon>Chytridiomycetes</taxon>
        <taxon>Lobulomycetales</taxon>
        <taxon>Lobulomycetaceae</taxon>
        <taxon>Clydaea</taxon>
    </lineage>
</organism>
<keyword evidence="2" id="KW-1185">Reference proteome</keyword>
<dbReference type="Proteomes" id="UP001211065">
    <property type="component" value="Unassembled WGS sequence"/>
</dbReference>
<evidence type="ECO:0000313" key="2">
    <source>
        <dbReference type="Proteomes" id="UP001211065"/>
    </source>
</evidence>
<name>A0AAD5XW49_9FUNG</name>
<gene>
    <name evidence="1" type="ORF">HK099_003649</name>
</gene>
<dbReference type="AlphaFoldDB" id="A0AAD5XW49"/>
<reference evidence="1" key="1">
    <citation type="submission" date="2020-05" db="EMBL/GenBank/DDBJ databases">
        <title>Phylogenomic resolution of chytrid fungi.</title>
        <authorList>
            <person name="Stajich J.E."/>
            <person name="Amses K."/>
            <person name="Simmons R."/>
            <person name="Seto K."/>
            <person name="Myers J."/>
            <person name="Bonds A."/>
            <person name="Quandt C.A."/>
            <person name="Barry K."/>
            <person name="Liu P."/>
            <person name="Grigoriev I."/>
            <person name="Longcore J.E."/>
            <person name="James T.Y."/>
        </authorList>
    </citation>
    <scope>NUCLEOTIDE SEQUENCE</scope>
    <source>
        <strain evidence="1">JEL0476</strain>
    </source>
</reference>
<evidence type="ECO:0000313" key="1">
    <source>
        <dbReference type="EMBL" id="KAJ3221265.1"/>
    </source>
</evidence>
<proteinExistence type="predicted"/>